<dbReference type="PROSITE" id="PS00211">
    <property type="entry name" value="ABC_TRANSPORTER_1"/>
    <property type="match status" value="1"/>
</dbReference>
<dbReference type="GO" id="GO:0005524">
    <property type="term" value="F:ATP binding"/>
    <property type="evidence" value="ECO:0007669"/>
    <property type="project" value="UniProtKB-KW"/>
</dbReference>
<evidence type="ECO:0000313" key="8">
    <source>
        <dbReference type="Proteomes" id="UP000185024"/>
    </source>
</evidence>
<dbReference type="GO" id="GO:0016020">
    <property type="term" value="C:membrane"/>
    <property type="evidence" value="ECO:0007669"/>
    <property type="project" value="InterPro"/>
</dbReference>
<dbReference type="Gene3D" id="3.40.50.300">
    <property type="entry name" value="P-loop containing nucleotide triphosphate hydrolases"/>
    <property type="match status" value="1"/>
</dbReference>
<dbReference type="GO" id="GO:0140359">
    <property type="term" value="F:ABC-type transporter activity"/>
    <property type="evidence" value="ECO:0007669"/>
    <property type="project" value="InterPro"/>
</dbReference>
<dbReference type="Pfam" id="PF14524">
    <property type="entry name" value="Wzt_C"/>
    <property type="match status" value="1"/>
</dbReference>
<keyword evidence="4 7" id="KW-0067">ATP-binding</keyword>
<dbReference type="SUPFAM" id="SSF52540">
    <property type="entry name" value="P-loop containing nucleoside triphosphate hydrolases"/>
    <property type="match status" value="1"/>
</dbReference>
<dbReference type="InterPro" id="IPR003593">
    <property type="entry name" value="AAA+_ATPase"/>
</dbReference>
<dbReference type="GO" id="GO:0016887">
    <property type="term" value="F:ATP hydrolysis activity"/>
    <property type="evidence" value="ECO:0007669"/>
    <property type="project" value="InterPro"/>
</dbReference>
<dbReference type="EMBL" id="FSQX01000001">
    <property type="protein sequence ID" value="SIN66442.1"/>
    <property type="molecule type" value="Genomic_DNA"/>
</dbReference>
<dbReference type="CDD" id="cd03220">
    <property type="entry name" value="ABC_KpsT_Wzt"/>
    <property type="match status" value="1"/>
</dbReference>
<dbReference type="SMART" id="SM00382">
    <property type="entry name" value="AAA"/>
    <property type="match status" value="1"/>
</dbReference>
<dbReference type="InterPro" id="IPR027417">
    <property type="entry name" value="P-loop_NTPase"/>
</dbReference>
<dbReference type="Pfam" id="PF00005">
    <property type="entry name" value="ABC_tran"/>
    <property type="match status" value="1"/>
</dbReference>
<evidence type="ECO:0000256" key="1">
    <source>
        <dbReference type="ARBA" id="ARBA00005417"/>
    </source>
</evidence>
<protein>
    <submittedName>
        <fullName evidence="7">Lipopolysaccharide transport system ATP-binding protein</fullName>
    </submittedName>
</protein>
<evidence type="ECO:0000256" key="2">
    <source>
        <dbReference type="ARBA" id="ARBA00022448"/>
    </source>
</evidence>
<accession>A0A1N6CS09</accession>
<dbReference type="RefSeq" id="WP_074210354.1">
    <property type="nucleotide sequence ID" value="NZ_BJOI01000070.1"/>
</dbReference>
<dbReference type="PANTHER" id="PTHR46743:SF2">
    <property type="entry name" value="TEICHOIC ACIDS EXPORT ATP-BINDING PROTEIN TAGH"/>
    <property type="match status" value="1"/>
</dbReference>
<dbReference type="InterPro" id="IPR029439">
    <property type="entry name" value="Wzt_C"/>
</dbReference>
<comment type="similarity">
    <text evidence="1">Belongs to the ABC transporter superfamily.</text>
</comment>
<dbReference type="InterPro" id="IPR017871">
    <property type="entry name" value="ABC_transporter-like_CS"/>
</dbReference>
<keyword evidence="2" id="KW-0813">Transport</keyword>
<dbReference type="Gene3D" id="2.70.50.60">
    <property type="entry name" value="abc- transporter (atp binding component) like domain"/>
    <property type="match status" value="1"/>
</dbReference>
<evidence type="ECO:0000256" key="5">
    <source>
        <dbReference type="SAM" id="MobiDB-lite"/>
    </source>
</evidence>
<organism evidence="7 8">
    <name type="scientific">Vreelandella aquamarina</name>
    <dbReference type="NCBI Taxonomy" id="77097"/>
    <lineage>
        <taxon>Bacteria</taxon>
        <taxon>Pseudomonadati</taxon>
        <taxon>Pseudomonadota</taxon>
        <taxon>Gammaproteobacteria</taxon>
        <taxon>Oceanospirillales</taxon>
        <taxon>Halomonadaceae</taxon>
        <taxon>Vreelandella</taxon>
    </lineage>
</organism>
<proteinExistence type="inferred from homology"/>
<dbReference type="PROSITE" id="PS50893">
    <property type="entry name" value="ABC_TRANSPORTER_2"/>
    <property type="match status" value="1"/>
</dbReference>
<dbReference type="InterPro" id="IPR015860">
    <property type="entry name" value="ABC_transpr_TagH-like"/>
</dbReference>
<gene>
    <name evidence="7" type="ORF">SAMN05878438_1983</name>
</gene>
<feature type="domain" description="ABC transporter" evidence="6">
    <location>
        <begin position="22"/>
        <end position="270"/>
    </location>
</feature>
<dbReference type="GeneID" id="97278090"/>
<dbReference type="AlphaFoldDB" id="A0A1N6CS09"/>
<evidence type="ECO:0000313" key="7">
    <source>
        <dbReference type="EMBL" id="SIN66442.1"/>
    </source>
</evidence>
<keyword evidence="3" id="KW-0547">Nucleotide-binding</keyword>
<dbReference type="InterPro" id="IPR003439">
    <property type="entry name" value="ABC_transporter-like_ATP-bd"/>
</dbReference>
<evidence type="ECO:0000256" key="4">
    <source>
        <dbReference type="ARBA" id="ARBA00022840"/>
    </source>
</evidence>
<dbReference type="Proteomes" id="UP000185024">
    <property type="component" value="Unassembled WGS sequence"/>
</dbReference>
<evidence type="ECO:0000259" key="6">
    <source>
        <dbReference type="PROSITE" id="PS50893"/>
    </source>
</evidence>
<name>A0A1N6CS09_9GAMM</name>
<dbReference type="InterPro" id="IPR050683">
    <property type="entry name" value="Bact_Polysacc_Export_ATP-bd"/>
</dbReference>
<dbReference type="CDD" id="cd10147">
    <property type="entry name" value="Wzt_C-like"/>
    <property type="match status" value="1"/>
</dbReference>
<sequence length="484" mass="53290">MCSDQVTSHTAPQTASKGNIAIRVNGVTKRYRLYPSTKARLKEWLWRPLKRRLGRPAPPYYRSFTALDEINFELPKGHTMGVIGRNGSGKSTLLQLICGTLEPSAGNIEVNGRIAALLELGAGFNPEFTGRENIYIYAAVMGLSREQASKRFDDIVAFADIGDFIEQPVKSYSSGMLVRLAFAVIAHVDADILIIDEALAVGDAFFVQKCMRFLRRFMQTGTVLFVSHDSAAVTNLCDRAIWLEQGKLRMQGSAKELTEHYLAARYATAEKAEAEESTMPEQQAPNRAPKLPNMPSKLDYYDPRQALINASPLRNELEIFAFDETQESFGQGGGSITQAILRDAQGRALRWVIGGEPVSLRVDGVAHRAMQGPIVGFLLKDRLGQTLFGDNTFLTCQDLTLKAGQAFVAEFNFVMPTLPRGQYSIALALAEGTQQDHVQHQWIHDALLIESHSSSESTGLVGIPMHHIALQGVDENADAGPIQK</sequence>
<evidence type="ECO:0000256" key="3">
    <source>
        <dbReference type="ARBA" id="ARBA00022741"/>
    </source>
</evidence>
<reference evidence="7 8" key="1">
    <citation type="submission" date="2016-11" db="EMBL/GenBank/DDBJ databases">
        <authorList>
            <person name="Jaros S."/>
            <person name="Januszkiewicz K."/>
            <person name="Wedrychowicz H."/>
        </authorList>
    </citation>
    <scope>NUCLEOTIDE SEQUENCE [LARGE SCALE GENOMIC DNA]</scope>
    <source>
        <strain evidence="7 8">ACAM 239</strain>
    </source>
</reference>
<dbReference type="PANTHER" id="PTHR46743">
    <property type="entry name" value="TEICHOIC ACIDS EXPORT ATP-BINDING PROTEIN TAGH"/>
    <property type="match status" value="1"/>
</dbReference>
<feature type="region of interest" description="Disordered" evidence="5">
    <location>
        <begin position="272"/>
        <end position="294"/>
    </location>
</feature>